<dbReference type="InterPro" id="IPR001222">
    <property type="entry name" value="Znf_TFIIS"/>
</dbReference>
<reference evidence="12" key="1">
    <citation type="submission" date="2023-01" db="EMBL/GenBank/DDBJ databases">
        <title>The chitinases involved in constricting ring structure development in the nematode-trapping fungus Drechslerella dactyloides.</title>
        <authorList>
            <person name="Wang R."/>
            <person name="Zhang L."/>
            <person name="Tang P."/>
            <person name="Li S."/>
            <person name="Liang L."/>
        </authorList>
    </citation>
    <scope>NUCLEOTIDE SEQUENCE</scope>
    <source>
        <strain evidence="12">YMF1.00031</strain>
    </source>
</reference>
<dbReference type="GO" id="GO:0016887">
    <property type="term" value="F:ATP hydrolysis activity"/>
    <property type="evidence" value="ECO:0007669"/>
    <property type="project" value="InterPro"/>
</dbReference>
<feature type="domain" description="TFIIS-type" evidence="11">
    <location>
        <begin position="838"/>
        <end position="878"/>
    </location>
</feature>
<dbReference type="Pfam" id="PF01119">
    <property type="entry name" value="DNA_mis_repair"/>
    <property type="match status" value="1"/>
</dbReference>
<dbReference type="InterPro" id="IPR034004">
    <property type="entry name" value="Zn_ribbon_RPA12_C"/>
</dbReference>
<keyword evidence="8" id="KW-0539">Nucleus</keyword>
<dbReference type="SMART" id="SM00440">
    <property type="entry name" value="ZnF_C2C2"/>
    <property type="match status" value="1"/>
</dbReference>
<keyword evidence="4" id="KW-0227">DNA damage</keyword>
<keyword evidence="5 9" id="KW-0863">Zinc-finger</keyword>
<dbReference type="InterPro" id="IPR014721">
    <property type="entry name" value="Ribsml_uS5_D2-typ_fold_subgr"/>
</dbReference>
<dbReference type="GO" id="GO:0140664">
    <property type="term" value="F:ATP-dependent DNA damage sensor activity"/>
    <property type="evidence" value="ECO:0007669"/>
    <property type="project" value="InterPro"/>
</dbReference>
<organism evidence="12 13">
    <name type="scientific">Drechslerella dactyloides</name>
    <name type="common">Nematode-trapping fungus</name>
    <name type="synonym">Arthrobotrys dactyloides</name>
    <dbReference type="NCBI Taxonomy" id="74499"/>
    <lineage>
        <taxon>Eukaryota</taxon>
        <taxon>Fungi</taxon>
        <taxon>Dikarya</taxon>
        <taxon>Ascomycota</taxon>
        <taxon>Pezizomycotina</taxon>
        <taxon>Orbiliomycetes</taxon>
        <taxon>Orbiliales</taxon>
        <taxon>Orbiliaceae</taxon>
        <taxon>Drechslerella</taxon>
    </lineage>
</organism>
<dbReference type="InterPro" id="IPR013507">
    <property type="entry name" value="DNA_mismatch_S5_2-like"/>
</dbReference>
<gene>
    <name evidence="12" type="ORF">Dda_6173</name>
</gene>
<evidence type="ECO:0000256" key="3">
    <source>
        <dbReference type="ARBA" id="ARBA00022723"/>
    </source>
</evidence>
<dbReference type="Proteomes" id="UP001221413">
    <property type="component" value="Unassembled WGS sequence"/>
</dbReference>
<dbReference type="PANTHER" id="PTHR10073">
    <property type="entry name" value="DNA MISMATCH REPAIR PROTEIN MLH, PMS, MUTL"/>
    <property type="match status" value="1"/>
</dbReference>
<accession>A0AAD6IV86</accession>
<keyword evidence="7" id="KW-0234">DNA repair</keyword>
<dbReference type="Gene3D" id="2.20.25.10">
    <property type="match status" value="1"/>
</dbReference>
<evidence type="ECO:0000313" key="13">
    <source>
        <dbReference type="Proteomes" id="UP001221413"/>
    </source>
</evidence>
<dbReference type="GO" id="GO:0006298">
    <property type="term" value="P:mismatch repair"/>
    <property type="evidence" value="ECO:0007669"/>
    <property type="project" value="InterPro"/>
</dbReference>
<dbReference type="Pfam" id="PF01096">
    <property type="entry name" value="Zn_ribbon_TFIIS"/>
    <property type="match status" value="1"/>
</dbReference>
<evidence type="ECO:0000259" key="11">
    <source>
        <dbReference type="PROSITE" id="PS51133"/>
    </source>
</evidence>
<dbReference type="Gene3D" id="3.30.230.10">
    <property type="match status" value="1"/>
</dbReference>
<dbReference type="SUPFAM" id="SSF57783">
    <property type="entry name" value="Zinc beta-ribbon"/>
    <property type="match status" value="1"/>
</dbReference>
<feature type="compositionally biased region" description="Basic and acidic residues" evidence="10">
    <location>
        <begin position="24"/>
        <end position="34"/>
    </location>
</feature>
<feature type="region of interest" description="Disordered" evidence="10">
    <location>
        <begin position="1"/>
        <end position="41"/>
    </location>
</feature>
<evidence type="ECO:0000256" key="10">
    <source>
        <dbReference type="SAM" id="MobiDB-lite"/>
    </source>
</evidence>
<dbReference type="NCBIfam" id="TIGR00585">
    <property type="entry name" value="mutl"/>
    <property type="match status" value="1"/>
</dbReference>
<dbReference type="GO" id="GO:0032389">
    <property type="term" value="C:MutLalpha complex"/>
    <property type="evidence" value="ECO:0007669"/>
    <property type="project" value="TreeGrafter"/>
</dbReference>
<evidence type="ECO:0000256" key="7">
    <source>
        <dbReference type="ARBA" id="ARBA00023204"/>
    </source>
</evidence>
<dbReference type="CDD" id="cd10507">
    <property type="entry name" value="Zn-ribbon_RPA12"/>
    <property type="match status" value="1"/>
</dbReference>
<dbReference type="InterPro" id="IPR036890">
    <property type="entry name" value="HATPase_C_sf"/>
</dbReference>
<name>A0AAD6IV86_DREDA</name>
<evidence type="ECO:0000313" key="12">
    <source>
        <dbReference type="EMBL" id="KAJ6259274.1"/>
    </source>
</evidence>
<dbReference type="PANTHER" id="PTHR10073:SF12">
    <property type="entry name" value="DNA MISMATCH REPAIR PROTEIN MLH1"/>
    <property type="match status" value="1"/>
</dbReference>
<evidence type="ECO:0000256" key="4">
    <source>
        <dbReference type="ARBA" id="ARBA00022763"/>
    </source>
</evidence>
<keyword evidence="3" id="KW-0479">Metal-binding</keyword>
<dbReference type="CDD" id="cd16926">
    <property type="entry name" value="HATPase_MutL-MLH-PMS-like"/>
    <property type="match status" value="1"/>
</dbReference>
<evidence type="ECO:0000256" key="6">
    <source>
        <dbReference type="ARBA" id="ARBA00022833"/>
    </source>
</evidence>
<feature type="compositionally biased region" description="Polar residues" evidence="10">
    <location>
        <begin position="410"/>
        <end position="426"/>
    </location>
</feature>
<dbReference type="FunFam" id="3.30.230.10:FF:000014">
    <property type="entry name" value="DNA mismatch repair protein Mlh1"/>
    <property type="match status" value="1"/>
</dbReference>
<comment type="similarity">
    <text evidence="2">Belongs to the DNA mismatch repair MutL/HexB family.</text>
</comment>
<dbReference type="AlphaFoldDB" id="A0AAD6IV86"/>
<dbReference type="GO" id="GO:0030983">
    <property type="term" value="F:mismatched DNA binding"/>
    <property type="evidence" value="ECO:0007669"/>
    <property type="project" value="InterPro"/>
</dbReference>
<protein>
    <recommendedName>
        <fullName evidence="11">TFIIS-type domain-containing protein</fullName>
    </recommendedName>
</protein>
<dbReference type="InterPro" id="IPR002099">
    <property type="entry name" value="MutL/Mlh/PMS"/>
</dbReference>
<dbReference type="SUPFAM" id="SSF54211">
    <property type="entry name" value="Ribosomal protein S5 domain 2-like"/>
    <property type="match status" value="1"/>
</dbReference>
<dbReference type="InterPro" id="IPR038973">
    <property type="entry name" value="MutL/Mlh/Pms-like"/>
</dbReference>
<dbReference type="PROSITE" id="PS00058">
    <property type="entry name" value="DNA_MISMATCH_REPAIR_1"/>
    <property type="match status" value="1"/>
</dbReference>
<evidence type="ECO:0000256" key="2">
    <source>
        <dbReference type="ARBA" id="ARBA00006082"/>
    </source>
</evidence>
<sequence length="881" mass="98396">MDHDEMDTSIDLPEQPPQAMTSNDDARGTKRKADDELDGNAPRRIKALSQTVVNKIAAGEIIVAPVHALKELLENAVDAGSTSIEVVVKDGGLKLLQITDNGSGINKDDLGILCERFTTSKLKTFEDLASIGTYGFRGEALASISHIAHLSVTTKTKDSDCAWRAVYSDGKLIPPKPGGSAEPKAVAGRQGTQITVEDLFYNIPSRRRAFRNVNDEYSKVLDMVGKYAIHCDGIAFSCKKHGESSMGVAIQSAAKTIDRVRQIYGNSVANELIPFEVEDQRLGFKAKGLVSNANYSIKKTTMLLFINHRCVESTAIRKSLESVYTAFLPKGCHPYFYLTIDIEPHRVDVNVHPTKREVNFLHEDEIIEKISDSVQERLAAVDTSRSFMTQTVLPGAGISLSQAAPVAQASSTSKQFATPAKPTQTPKRPYENEMVRTDSKARKITSMLPPVASSSSGGETLRRMVNEESTNEEFPDDLQPEDQAHKGLEELFGNHTFVGVVDEWKRLASIQNGTKLYLVDYGAACFEFFYQLGLNDFGNFGEIRFDEPIPLRNLIEIGIEAEQQAERTRDGEIESDFEGVADQVIETLFEKREMMAEYFSLRINDECEVETIPLLLKDYSPNLAKLPSFLLRLGPRVNWEDELECFDCFIQELAIFYVPEAVPRQIQLEEHIQATQAADNQDEEMDNTDQFSEEYPPEIKEQMRVYEVRRKAIGDALERVLFPEFKRRLLPSQKMLKSITEVADLKGLYKIFERSSRKESKMAAIGALIFCTDCGNLLDRSIGQDKITCIVCGCINKDTSSKTVVTHSRPNAFPSALKQKHSTGQNLAMGDLNVQPEIDTPCPKCDHPVMRFTTAQLRSADEGATVFYNCPNCNYRYNTNN</sequence>
<dbReference type="SMART" id="SM01340">
    <property type="entry name" value="DNA_mis_repair"/>
    <property type="match status" value="1"/>
</dbReference>
<dbReference type="FunFam" id="3.30.565.10:FF:000033">
    <property type="entry name" value="DNA mismatch repair protein Mlh1"/>
    <property type="match status" value="1"/>
</dbReference>
<dbReference type="InterPro" id="IPR014762">
    <property type="entry name" value="DNA_mismatch_repair_CS"/>
</dbReference>
<dbReference type="InterPro" id="IPR020568">
    <property type="entry name" value="Ribosomal_Su5_D2-typ_SF"/>
</dbReference>
<comment type="subcellular location">
    <subcellularLocation>
        <location evidence="1">Nucleus</location>
    </subcellularLocation>
</comment>
<dbReference type="SUPFAM" id="SSF55874">
    <property type="entry name" value="ATPase domain of HSP90 chaperone/DNA topoisomerase II/histidine kinase"/>
    <property type="match status" value="1"/>
</dbReference>
<evidence type="ECO:0000256" key="8">
    <source>
        <dbReference type="ARBA" id="ARBA00023242"/>
    </source>
</evidence>
<dbReference type="Pfam" id="PF13589">
    <property type="entry name" value="HATPase_c_3"/>
    <property type="match status" value="1"/>
</dbReference>
<proteinExistence type="inferred from homology"/>
<keyword evidence="13" id="KW-1185">Reference proteome</keyword>
<dbReference type="CDD" id="cd03483">
    <property type="entry name" value="MutL_Trans_MLH1"/>
    <property type="match status" value="1"/>
</dbReference>
<dbReference type="Gene3D" id="3.30.565.10">
    <property type="entry name" value="Histidine kinase-like ATPase, C-terminal domain"/>
    <property type="match status" value="1"/>
</dbReference>
<dbReference type="GO" id="GO:0006351">
    <property type="term" value="P:DNA-templated transcription"/>
    <property type="evidence" value="ECO:0007669"/>
    <property type="project" value="InterPro"/>
</dbReference>
<dbReference type="InterPro" id="IPR032189">
    <property type="entry name" value="Mlh1_C"/>
</dbReference>
<feature type="region of interest" description="Disordered" evidence="10">
    <location>
        <begin position="410"/>
        <end position="434"/>
    </location>
</feature>
<dbReference type="Pfam" id="PF16413">
    <property type="entry name" value="Mlh1_C"/>
    <property type="match status" value="1"/>
</dbReference>
<dbReference type="GO" id="GO:0061982">
    <property type="term" value="P:meiosis I cell cycle process"/>
    <property type="evidence" value="ECO:0007669"/>
    <property type="project" value="UniProtKB-ARBA"/>
</dbReference>
<evidence type="ECO:0000256" key="9">
    <source>
        <dbReference type="PROSITE-ProRule" id="PRU00472"/>
    </source>
</evidence>
<evidence type="ECO:0000256" key="1">
    <source>
        <dbReference type="ARBA" id="ARBA00004123"/>
    </source>
</evidence>
<dbReference type="EMBL" id="JAQGDS010000007">
    <property type="protein sequence ID" value="KAJ6259274.1"/>
    <property type="molecule type" value="Genomic_DNA"/>
</dbReference>
<dbReference type="GO" id="GO:0008270">
    <property type="term" value="F:zinc ion binding"/>
    <property type="evidence" value="ECO:0007669"/>
    <property type="project" value="UniProtKB-KW"/>
</dbReference>
<dbReference type="PROSITE" id="PS51133">
    <property type="entry name" value="ZF_TFIIS_2"/>
    <property type="match status" value="1"/>
</dbReference>
<dbReference type="GO" id="GO:0005524">
    <property type="term" value="F:ATP binding"/>
    <property type="evidence" value="ECO:0007669"/>
    <property type="project" value="InterPro"/>
</dbReference>
<comment type="caution">
    <text evidence="12">The sequence shown here is derived from an EMBL/GenBank/DDBJ whole genome shotgun (WGS) entry which is preliminary data.</text>
</comment>
<keyword evidence="6" id="KW-0862">Zinc</keyword>
<evidence type="ECO:0000256" key="5">
    <source>
        <dbReference type="ARBA" id="ARBA00022771"/>
    </source>
</evidence>